<protein>
    <submittedName>
        <fullName evidence="1">NTP-binding protein</fullName>
    </submittedName>
</protein>
<name>A0A5P0ZVG6_9LACO</name>
<proteinExistence type="predicted"/>
<keyword evidence="2" id="KW-1185">Reference proteome</keyword>
<comment type="caution">
    <text evidence="1">The sequence shown here is derived from an EMBL/GenBank/DDBJ whole genome shotgun (WGS) entry which is preliminary data.</text>
</comment>
<gene>
    <name evidence="1" type="ORF">FHL05_03845</name>
</gene>
<dbReference type="Proteomes" id="UP000371423">
    <property type="component" value="Unassembled WGS sequence"/>
</dbReference>
<sequence length="245" mass="27523">MSILPENKPHQPHNTPRNFFIWGATMSGKSYLASAFPDSIVFSTDGNEKNSGTRPTIALKNYVDTKGKLTTSVIDILDKYILALRTEQNTFKTVVIDVIEDVTVLLEQAICMENNVKSLSDIGYGKGYAIFNSMLSEMVMDLKALPMNIIYISREDMKTDENQNLIPVPALKQKYYNVVNGNCDLVIRTQHLGKSYIRTVTDIRRKYKQSEIDDPQILRILMAIPGALIKDAPAQTTTNNKDGKN</sequence>
<dbReference type="RefSeq" id="WP_153522067.1">
    <property type="nucleotide sequence ID" value="NZ_VDFO01000010.1"/>
</dbReference>
<reference evidence="1 2" key="1">
    <citation type="journal article" date="2019" name="Syst. Appl. Microbiol.">
        <title>Polyphasic characterization of two novel Lactobacillus spp. isolated from blown salami packages: Description of Lactobacillus halodurans sp. nov. and Lactobacillus salsicarnum sp. nov.</title>
        <authorList>
            <person name="Schuster J.A."/>
            <person name="Klingl A."/>
            <person name="Vogel R.F."/>
            <person name="Ehrmann M.A."/>
        </authorList>
    </citation>
    <scope>NUCLEOTIDE SEQUENCE [LARGE SCALE GENOMIC DNA]</scope>
    <source>
        <strain evidence="1 2">TMW 1.1920</strain>
    </source>
</reference>
<dbReference type="EMBL" id="VDFO01000010">
    <property type="protein sequence ID" value="MQS97019.1"/>
    <property type="molecule type" value="Genomic_DNA"/>
</dbReference>
<dbReference type="OrthoDB" id="5413799at2"/>
<evidence type="ECO:0000313" key="1">
    <source>
        <dbReference type="EMBL" id="MQS97019.1"/>
    </source>
</evidence>
<dbReference type="AlphaFoldDB" id="A0A5P0ZVG6"/>
<organism evidence="1 2">
    <name type="scientific">Companilactobacillus halodurans</name>
    <dbReference type="NCBI Taxonomy" id="2584183"/>
    <lineage>
        <taxon>Bacteria</taxon>
        <taxon>Bacillati</taxon>
        <taxon>Bacillota</taxon>
        <taxon>Bacilli</taxon>
        <taxon>Lactobacillales</taxon>
        <taxon>Lactobacillaceae</taxon>
        <taxon>Companilactobacillus</taxon>
    </lineage>
</organism>
<accession>A0A5P0ZVG6</accession>
<dbReference type="Pfam" id="PF13479">
    <property type="entry name" value="AAA_24"/>
    <property type="match status" value="1"/>
</dbReference>
<evidence type="ECO:0000313" key="2">
    <source>
        <dbReference type="Proteomes" id="UP000371423"/>
    </source>
</evidence>